<keyword evidence="1" id="KW-1133">Transmembrane helix</keyword>
<protein>
    <submittedName>
        <fullName evidence="2">Uncharacterized protein</fullName>
    </submittedName>
</protein>
<evidence type="ECO:0000256" key="1">
    <source>
        <dbReference type="SAM" id="Phobius"/>
    </source>
</evidence>
<dbReference type="Proteomes" id="UP001497457">
    <property type="component" value="Chromosome 36b"/>
</dbReference>
<dbReference type="EMBL" id="OZ075146">
    <property type="protein sequence ID" value="CAL5050967.1"/>
    <property type="molecule type" value="Genomic_DNA"/>
</dbReference>
<name>A0ABC9E4P3_9POAL</name>
<reference evidence="3" key="1">
    <citation type="submission" date="2024-06" db="EMBL/GenBank/DDBJ databases">
        <authorList>
            <person name="Ryan C."/>
        </authorList>
    </citation>
    <scope>NUCLEOTIDE SEQUENCE [LARGE SCALE GENOMIC DNA]</scope>
</reference>
<organism evidence="2 3">
    <name type="scientific">Urochloa decumbens</name>
    <dbReference type="NCBI Taxonomy" id="240449"/>
    <lineage>
        <taxon>Eukaryota</taxon>
        <taxon>Viridiplantae</taxon>
        <taxon>Streptophyta</taxon>
        <taxon>Embryophyta</taxon>
        <taxon>Tracheophyta</taxon>
        <taxon>Spermatophyta</taxon>
        <taxon>Magnoliopsida</taxon>
        <taxon>Liliopsida</taxon>
        <taxon>Poales</taxon>
        <taxon>Poaceae</taxon>
        <taxon>PACMAD clade</taxon>
        <taxon>Panicoideae</taxon>
        <taxon>Panicodae</taxon>
        <taxon>Paniceae</taxon>
        <taxon>Melinidinae</taxon>
        <taxon>Urochloa</taxon>
    </lineage>
</organism>
<dbReference type="PANTHER" id="PTHR46610">
    <property type="entry name" value="OS05G0181300 PROTEIN"/>
    <property type="match status" value="1"/>
</dbReference>
<keyword evidence="1" id="KW-0812">Transmembrane</keyword>
<feature type="transmembrane region" description="Helical" evidence="1">
    <location>
        <begin position="74"/>
        <end position="93"/>
    </location>
</feature>
<reference evidence="2 3" key="2">
    <citation type="submission" date="2024-10" db="EMBL/GenBank/DDBJ databases">
        <authorList>
            <person name="Ryan C."/>
        </authorList>
    </citation>
    <scope>NUCLEOTIDE SEQUENCE [LARGE SCALE GENOMIC DNA]</scope>
</reference>
<dbReference type="PANTHER" id="PTHR46610:SF8">
    <property type="entry name" value="OS06G0147000 PROTEIN"/>
    <property type="match status" value="1"/>
</dbReference>
<evidence type="ECO:0000313" key="2">
    <source>
        <dbReference type="EMBL" id="CAL5050967.1"/>
    </source>
</evidence>
<gene>
    <name evidence="2" type="ORF">URODEC1_LOCUS91852</name>
</gene>
<dbReference type="InterPro" id="IPR045501">
    <property type="entry name" value="DUF6490"/>
</dbReference>
<proteinExistence type="predicted"/>
<dbReference type="Pfam" id="PF20100">
    <property type="entry name" value="DUF6490"/>
    <property type="match status" value="1"/>
</dbReference>
<evidence type="ECO:0000313" key="3">
    <source>
        <dbReference type="Proteomes" id="UP001497457"/>
    </source>
</evidence>
<sequence length="119" mass="12487">MDRGDGRSVLTMLGLGVLTCNAAFAIYRSCGEGDLVSIGFVIAAYAVLLLLLYFLRRLERAGPAGDRGRSKAAVWALSTLLTVMFASRVAPLMPPAVGVAVWAMAAATAGGGFWAFFVN</sequence>
<keyword evidence="3" id="KW-1185">Reference proteome</keyword>
<dbReference type="AlphaFoldDB" id="A0ABC9E4P3"/>
<accession>A0ABC9E4P3</accession>
<feature type="transmembrane region" description="Helical" evidence="1">
    <location>
        <begin position="99"/>
        <end position="118"/>
    </location>
</feature>
<feature type="transmembrane region" description="Helical" evidence="1">
    <location>
        <begin position="35"/>
        <end position="54"/>
    </location>
</feature>
<keyword evidence="1" id="KW-0472">Membrane</keyword>